<dbReference type="Gene3D" id="3.40.50.300">
    <property type="entry name" value="P-loop containing nucleotide triphosphate hydrolases"/>
    <property type="match status" value="1"/>
</dbReference>
<feature type="region of interest" description="Disordered" evidence="2">
    <location>
        <begin position="625"/>
        <end position="646"/>
    </location>
</feature>
<dbReference type="PANTHER" id="PTHR47642">
    <property type="entry name" value="ATP-DEPENDENT DNA HELICASE"/>
    <property type="match status" value="1"/>
</dbReference>
<keyword evidence="1 4" id="KW-0347">Helicase</keyword>
<sequence length="646" mass="73994">MAYWRWLIIDEISMVNARLLAQAEARLRAVIPSANAWKTAVGGEARPFAGLNVIFTGDFHQLPPPEGGYIADVPARFKSHEPGSKVPDVLMNYGRELFWSGPVQGVVELTERERCKDEWWNEVVDELRRGQLSEVNWRYLHGLPVENCKLSAAERASRQRVITGPDDERLQMDRFKHAVAIVSNNDARYQINKDRARWYSQTACTPLRWAAAIDKASTPALQVDACDKESKIRWLQDHDRDTGDLCGMLPLALGMRVALTDHLDRSPDKLLLRGRAGYIHSWVWEENDRLPQVVYVKFENSGHWSLSGIDEPGVYPIYPVKRQWHLDAKRKQKLLKVTRTQLPLTPAYAMTAHASQGKTLRAVLLDLNVDKRVDGTFGTVAASRVRHREDVLILRPFPRWLFSRGEAEGPTLLLQTLRGEEVDWKNYRDARFPSAACEKCKQVRCFDAFDHKQWENIRANRAGICMQCIHGDDGPAKRKISGNRAKIFCAECHAHKIEDAFPRALLTLDAGQKRCLSCAQQVRALTCAACSSTKPVEKFQATMVTMPAESIMCQHCQAEARDLPRQSRERWFTCFACNITYAGRPYQDEKAWGKNQRARRCANCVSRSSRQEDEHTCRNAKCKRKWQEHQPKGSKRQRYCPECRRK</sequence>
<dbReference type="SUPFAM" id="SSF52540">
    <property type="entry name" value="P-loop containing nucleoside triphosphate hydrolases"/>
    <property type="match status" value="1"/>
</dbReference>
<dbReference type="EMBL" id="CAXAMM010043187">
    <property type="protein sequence ID" value="CAK9108904.1"/>
    <property type="molecule type" value="Genomic_DNA"/>
</dbReference>
<keyword evidence="1" id="KW-0234">DNA repair</keyword>
<evidence type="ECO:0000313" key="5">
    <source>
        <dbReference type="Proteomes" id="UP001642464"/>
    </source>
</evidence>
<name>A0ABP0S9A8_9DINO</name>
<organism evidence="4 5">
    <name type="scientific">Durusdinium trenchii</name>
    <dbReference type="NCBI Taxonomy" id="1381693"/>
    <lineage>
        <taxon>Eukaryota</taxon>
        <taxon>Sar</taxon>
        <taxon>Alveolata</taxon>
        <taxon>Dinophyceae</taxon>
        <taxon>Suessiales</taxon>
        <taxon>Symbiodiniaceae</taxon>
        <taxon>Durusdinium</taxon>
    </lineage>
</organism>
<dbReference type="GO" id="GO:0004386">
    <property type="term" value="F:helicase activity"/>
    <property type="evidence" value="ECO:0007669"/>
    <property type="project" value="UniProtKB-KW"/>
</dbReference>
<gene>
    <name evidence="4" type="ORF">SCF082_LOCUS50630</name>
</gene>
<dbReference type="Pfam" id="PF05970">
    <property type="entry name" value="PIF1"/>
    <property type="match status" value="1"/>
</dbReference>
<comment type="catalytic activity">
    <reaction evidence="1">
        <text>ATP + H2O = ADP + phosphate + H(+)</text>
        <dbReference type="Rhea" id="RHEA:13065"/>
        <dbReference type="ChEBI" id="CHEBI:15377"/>
        <dbReference type="ChEBI" id="CHEBI:15378"/>
        <dbReference type="ChEBI" id="CHEBI:30616"/>
        <dbReference type="ChEBI" id="CHEBI:43474"/>
        <dbReference type="ChEBI" id="CHEBI:456216"/>
        <dbReference type="EC" id="5.6.2.3"/>
    </reaction>
</comment>
<dbReference type="InterPro" id="IPR027417">
    <property type="entry name" value="P-loop_NTPase"/>
</dbReference>
<accession>A0ABP0S9A8</accession>
<keyword evidence="1" id="KW-0227">DNA damage</keyword>
<comment type="cofactor">
    <cofactor evidence="1">
        <name>Mg(2+)</name>
        <dbReference type="ChEBI" id="CHEBI:18420"/>
    </cofactor>
</comment>
<keyword evidence="1" id="KW-0067">ATP-binding</keyword>
<feature type="domain" description="DNA helicase Pif1-like DEAD-box helicase" evidence="3">
    <location>
        <begin position="6"/>
        <end position="64"/>
    </location>
</feature>
<reference evidence="4 5" key="1">
    <citation type="submission" date="2024-02" db="EMBL/GenBank/DDBJ databases">
        <authorList>
            <person name="Chen Y."/>
            <person name="Shah S."/>
            <person name="Dougan E. K."/>
            <person name="Thang M."/>
            <person name="Chan C."/>
        </authorList>
    </citation>
    <scope>NUCLEOTIDE SEQUENCE [LARGE SCALE GENOMIC DNA]</scope>
</reference>
<dbReference type="InterPro" id="IPR051055">
    <property type="entry name" value="PIF1_helicase"/>
</dbReference>
<keyword evidence="1" id="KW-0233">DNA recombination</keyword>
<evidence type="ECO:0000256" key="2">
    <source>
        <dbReference type="SAM" id="MobiDB-lite"/>
    </source>
</evidence>
<keyword evidence="1" id="KW-0378">Hydrolase</keyword>
<protein>
    <recommendedName>
        <fullName evidence="1">ATP-dependent DNA helicase</fullName>
        <ecNumber evidence="1">5.6.2.3</ecNumber>
    </recommendedName>
</protein>
<comment type="similarity">
    <text evidence="1">Belongs to the helicase family.</text>
</comment>
<keyword evidence="1" id="KW-0547">Nucleotide-binding</keyword>
<dbReference type="EC" id="5.6.2.3" evidence="1"/>
<evidence type="ECO:0000313" key="4">
    <source>
        <dbReference type="EMBL" id="CAK9108904.1"/>
    </source>
</evidence>
<dbReference type="InterPro" id="IPR010285">
    <property type="entry name" value="DNA_helicase_pif1-like_DEAD"/>
</dbReference>
<evidence type="ECO:0000256" key="1">
    <source>
        <dbReference type="RuleBase" id="RU363044"/>
    </source>
</evidence>
<keyword evidence="5" id="KW-1185">Reference proteome</keyword>
<dbReference type="Proteomes" id="UP001642464">
    <property type="component" value="Unassembled WGS sequence"/>
</dbReference>
<evidence type="ECO:0000259" key="3">
    <source>
        <dbReference type="Pfam" id="PF05970"/>
    </source>
</evidence>
<comment type="caution">
    <text evidence="4">The sequence shown here is derived from an EMBL/GenBank/DDBJ whole genome shotgun (WGS) entry which is preliminary data.</text>
</comment>
<proteinExistence type="inferred from homology"/>